<proteinExistence type="predicted"/>
<dbReference type="Proteomes" id="UP000026714">
    <property type="component" value="Unassembled WGS sequence"/>
</dbReference>
<dbReference type="Gene3D" id="3.40.50.2000">
    <property type="entry name" value="Glycogen Phosphorylase B"/>
    <property type="match status" value="1"/>
</dbReference>
<reference evidence="2 3" key="1">
    <citation type="journal article" date="2014" name="FEMS Microbiol. Ecol.">
        <title>Sphaerotilus natans encrusted with nanoball-shaped Fe(III) oxide minerals formed by nitrate-reducing mixotrophic Fe(II) oxidation.</title>
        <authorList>
            <person name="Park S."/>
            <person name="Kim D.H."/>
            <person name="Lee J.H."/>
            <person name="Hur H.G."/>
        </authorList>
    </citation>
    <scope>NUCLEOTIDE SEQUENCE [LARGE SCALE GENOMIC DNA]</scope>
    <source>
        <strain evidence="2 3">DSM 6575</strain>
    </source>
</reference>
<sequence>MDYLLVDPFGQVTSGVTSYSLAACDSLRRLGLKVAMITRRPDESIEDMRRRLPGEVERLAGPSTLVEAPETLAVTRDLPSGTRLHIRLHGSRHFGAWLQDRHRPRDEAGIAAEQHEIGRAHHVSAPSLAALRSHTDHMGPLPEATTIHPHPCPRPDPPVSADVHPDVDVLFLGRWQDLKGRSFLLELQRRLPHRRFAVACGEERPASLPASIRHLAAATPVERAAALDRCRLVVLPSLFETVSMVALEAWSRSRPVVAWNHLGIAEYAGSPFLHGARPWRMDDLARRTEEALESSLCCDFSFLTRSLDWDFQQSTRALIDGQPLSSTRLRPPADCADLAQVLDTMPALPHPDTMHLFQRRMRKLLRDPAAYWRDSALRRQLARLRPRAPSTPTAHASIEQRPQPQPAAPEPPGEPVVALLAQSAPTAPALRRPGVAIGHIGPSGLVKLKTPAKGVEGWRIALLHAHDQPEQADTLIEHLSSFEDFAPTRADRISVISFEIDPHESSVSLINRIDQKNKELIGQIDHLVMLDAPVALARALRCCSPRLRTLMISTHGDDLPGPDDADMHVCIDAAAEKGESASWRREITIASADRLPLTVMRLLRETGPKSLDMLLQILGEPVFDAALHDVDTRRFQGLIRLDGAPPPPAETMHEFIAALCPRISSLYVSESVYMRYRSLCAPIEAGGDPAALIEACLHDGVLFDVA</sequence>
<evidence type="ECO:0000256" key="1">
    <source>
        <dbReference type="SAM" id="MobiDB-lite"/>
    </source>
</evidence>
<accession>A0A059KLY4</accession>
<gene>
    <name evidence="2" type="ORF">X805_19120</name>
</gene>
<dbReference type="EMBL" id="AZRA01000049">
    <property type="protein sequence ID" value="KDB52461.1"/>
    <property type="molecule type" value="Genomic_DNA"/>
</dbReference>
<dbReference type="RefSeq" id="WP_037481109.1">
    <property type="nucleotide sequence ID" value="NZ_AZRA01000049.1"/>
</dbReference>
<protein>
    <recommendedName>
        <fullName evidence="4">Glycosyltransferase</fullName>
    </recommendedName>
</protein>
<name>A0A059KLY4_9BURK</name>
<keyword evidence="3" id="KW-1185">Reference proteome</keyword>
<dbReference type="AlphaFoldDB" id="A0A059KLY4"/>
<feature type="region of interest" description="Disordered" evidence="1">
    <location>
        <begin position="382"/>
        <end position="414"/>
    </location>
</feature>
<dbReference type="eggNOG" id="ENOG502ZSPA">
    <property type="taxonomic scope" value="Bacteria"/>
</dbReference>
<evidence type="ECO:0008006" key="4">
    <source>
        <dbReference type="Google" id="ProtNLM"/>
    </source>
</evidence>
<dbReference type="STRING" id="34103.SAMN05421778_11696"/>
<evidence type="ECO:0000313" key="3">
    <source>
        <dbReference type="Proteomes" id="UP000026714"/>
    </source>
</evidence>
<comment type="caution">
    <text evidence="2">The sequence shown here is derived from an EMBL/GenBank/DDBJ whole genome shotgun (WGS) entry which is preliminary data.</text>
</comment>
<evidence type="ECO:0000313" key="2">
    <source>
        <dbReference type="EMBL" id="KDB52461.1"/>
    </source>
</evidence>
<dbReference type="Pfam" id="PF13692">
    <property type="entry name" value="Glyco_trans_1_4"/>
    <property type="match status" value="1"/>
</dbReference>
<organism evidence="2 3">
    <name type="scientific">Sphaerotilus natans subsp. natans DSM 6575</name>
    <dbReference type="NCBI Taxonomy" id="1286631"/>
    <lineage>
        <taxon>Bacteria</taxon>
        <taxon>Pseudomonadati</taxon>
        <taxon>Pseudomonadota</taxon>
        <taxon>Betaproteobacteria</taxon>
        <taxon>Burkholderiales</taxon>
        <taxon>Sphaerotilaceae</taxon>
        <taxon>Sphaerotilus</taxon>
    </lineage>
</organism>
<dbReference type="SUPFAM" id="SSF53756">
    <property type="entry name" value="UDP-Glycosyltransferase/glycogen phosphorylase"/>
    <property type="match status" value="1"/>
</dbReference>
<feature type="compositionally biased region" description="Pro residues" evidence="1">
    <location>
        <begin position="403"/>
        <end position="414"/>
    </location>
</feature>